<feature type="domain" description="VOC" evidence="2">
    <location>
        <begin position="6"/>
        <end position="149"/>
    </location>
</feature>
<dbReference type="SUPFAM" id="SSF54593">
    <property type="entry name" value="Glyoxalase/Bleomycin resistance protein/Dihydroxybiphenyl dioxygenase"/>
    <property type="match status" value="2"/>
</dbReference>
<dbReference type="Proteomes" id="UP000199215">
    <property type="component" value="Unassembled WGS sequence"/>
</dbReference>
<dbReference type="STRING" id="1267564.SAMN05192561_1343"/>
<name>A0A1H6K680_9EURY</name>
<dbReference type="Gene3D" id="3.10.180.10">
    <property type="entry name" value="2,3-Dihydroxybiphenyl 1,2-Dioxygenase, domain 1"/>
    <property type="match status" value="2"/>
</dbReference>
<evidence type="ECO:0000256" key="1">
    <source>
        <dbReference type="ARBA" id="ARBA00022723"/>
    </source>
</evidence>
<dbReference type="GO" id="GO:0046872">
    <property type="term" value="F:metal ion binding"/>
    <property type="evidence" value="ECO:0007669"/>
    <property type="project" value="UniProtKB-KW"/>
</dbReference>
<dbReference type="AlphaFoldDB" id="A0A1H6K680"/>
<dbReference type="GO" id="GO:0004493">
    <property type="term" value="F:methylmalonyl-CoA epimerase activity"/>
    <property type="evidence" value="ECO:0007669"/>
    <property type="project" value="TreeGrafter"/>
</dbReference>
<dbReference type="GO" id="GO:0051213">
    <property type="term" value="F:dioxygenase activity"/>
    <property type="evidence" value="ECO:0007669"/>
    <property type="project" value="UniProtKB-KW"/>
</dbReference>
<keyword evidence="1" id="KW-0479">Metal-binding</keyword>
<evidence type="ECO:0000313" key="4">
    <source>
        <dbReference type="Proteomes" id="UP000199215"/>
    </source>
</evidence>
<keyword evidence="3" id="KW-0560">Oxidoreductase</keyword>
<dbReference type="InterPro" id="IPR051785">
    <property type="entry name" value="MMCE/EMCE_epimerase"/>
</dbReference>
<evidence type="ECO:0000259" key="2">
    <source>
        <dbReference type="PROSITE" id="PS51819"/>
    </source>
</evidence>
<dbReference type="InterPro" id="IPR037523">
    <property type="entry name" value="VOC_core"/>
</dbReference>
<dbReference type="GO" id="GO:0046491">
    <property type="term" value="P:L-methylmalonyl-CoA metabolic process"/>
    <property type="evidence" value="ECO:0007669"/>
    <property type="project" value="TreeGrafter"/>
</dbReference>
<gene>
    <name evidence="3" type="ORF">SAMN05192561_1343</name>
</gene>
<organism evidence="3 4">
    <name type="scientific">Halopenitus malekzadehii</name>
    <dbReference type="NCBI Taxonomy" id="1267564"/>
    <lineage>
        <taxon>Archaea</taxon>
        <taxon>Methanobacteriati</taxon>
        <taxon>Methanobacteriota</taxon>
        <taxon>Stenosarchaea group</taxon>
        <taxon>Halobacteria</taxon>
        <taxon>Halobacteriales</taxon>
        <taxon>Haloferacaceae</taxon>
        <taxon>Halopenitus</taxon>
    </lineage>
</organism>
<dbReference type="PANTHER" id="PTHR43048:SF6">
    <property type="entry name" value="BLR8189 PROTEIN"/>
    <property type="match status" value="1"/>
</dbReference>
<sequence length="307" mass="34395">MLIEGDVHHVGINVADIDSSLNFYCSELNLSEIRRWENGERQGKLDGLEGNSDVDISQTDAEACYLQVKDLFLEIVEYRYPEADQPLALKPSNVCGRSHLCFEVTGIGPLYRSLSEKYEFISRPVMSSSGGLMVKCFDPSGNLIEFYESEESLGSGEEGSVKSIHHLGINVPDIDVALEFYQETFGFDLVRRYEPQLSVDPFVSGLDPADAVTEIAFLDTGNFELELLEYPDSEFVHLNEFDIGRAHLGFIVDDVDQLYARYNDSIDFLSPPQTSPTGTTVIKCYDSYGYSIEFIDPGRWLEDLGPS</sequence>
<dbReference type="EMBL" id="FNWU01000034">
    <property type="protein sequence ID" value="SEH68514.1"/>
    <property type="molecule type" value="Genomic_DNA"/>
</dbReference>
<protein>
    <submittedName>
        <fullName evidence="3">Catechol 2,3-dioxygenase</fullName>
    </submittedName>
</protein>
<dbReference type="PROSITE" id="PS51819">
    <property type="entry name" value="VOC"/>
    <property type="match status" value="2"/>
</dbReference>
<evidence type="ECO:0000313" key="3">
    <source>
        <dbReference type="EMBL" id="SEH68514.1"/>
    </source>
</evidence>
<dbReference type="RefSeq" id="WP_092818090.1">
    <property type="nucleotide sequence ID" value="NZ_FNWU01000034.1"/>
</dbReference>
<keyword evidence="4" id="KW-1185">Reference proteome</keyword>
<dbReference type="InterPro" id="IPR029068">
    <property type="entry name" value="Glyas_Bleomycin-R_OHBP_Dase"/>
</dbReference>
<dbReference type="InterPro" id="IPR004360">
    <property type="entry name" value="Glyas_Fos-R_dOase_dom"/>
</dbReference>
<accession>A0A1H6K680</accession>
<dbReference type="Pfam" id="PF00903">
    <property type="entry name" value="Glyoxalase"/>
    <property type="match status" value="2"/>
</dbReference>
<keyword evidence="3" id="KW-0223">Dioxygenase</keyword>
<dbReference type="PANTHER" id="PTHR43048">
    <property type="entry name" value="METHYLMALONYL-COA EPIMERASE"/>
    <property type="match status" value="1"/>
</dbReference>
<reference evidence="3 4" key="1">
    <citation type="submission" date="2016-10" db="EMBL/GenBank/DDBJ databases">
        <authorList>
            <person name="de Groot N.N."/>
        </authorList>
    </citation>
    <scope>NUCLEOTIDE SEQUENCE [LARGE SCALE GENOMIC DNA]</scope>
    <source>
        <strain evidence="3 4">IBRC-M10418</strain>
    </source>
</reference>
<dbReference type="OrthoDB" id="275292at2157"/>
<proteinExistence type="predicted"/>
<feature type="domain" description="VOC" evidence="2">
    <location>
        <begin position="163"/>
        <end position="297"/>
    </location>
</feature>